<dbReference type="Proteomes" id="UP001202328">
    <property type="component" value="Unassembled WGS sequence"/>
</dbReference>
<reference evidence="1" key="1">
    <citation type="submission" date="2022-04" db="EMBL/GenBank/DDBJ databases">
        <title>A functionally conserved STORR gene fusion in Papaver species that diverged 16.8 million years ago.</title>
        <authorList>
            <person name="Catania T."/>
        </authorList>
    </citation>
    <scope>NUCLEOTIDE SEQUENCE</scope>
    <source>
        <strain evidence="1">S-188037</strain>
    </source>
</reference>
<protein>
    <submittedName>
        <fullName evidence="1">Uncharacterized protein</fullName>
    </submittedName>
</protein>
<evidence type="ECO:0000313" key="1">
    <source>
        <dbReference type="EMBL" id="KAI3944431.1"/>
    </source>
</evidence>
<proteinExistence type="predicted"/>
<accession>A0AAD4T9K5</accession>
<name>A0AAD4T9K5_9MAGN</name>
<gene>
    <name evidence="1" type="ORF">MKW98_006592</name>
</gene>
<dbReference type="AlphaFoldDB" id="A0AAD4T9K5"/>
<dbReference type="EMBL" id="JAJJMB010004055">
    <property type="protein sequence ID" value="KAI3944431.1"/>
    <property type="molecule type" value="Genomic_DNA"/>
</dbReference>
<sequence>MARGRSDATTIVLCVELPGVLNFGMLMFWKSFQLNSGRSKSYRNNRTQCVDFLHSIQKSESFSEILSWVTKSHKLEVKKFPRKRKLYNSKRFLGSSTP</sequence>
<organism evidence="1 2">
    <name type="scientific">Papaver atlanticum</name>
    <dbReference type="NCBI Taxonomy" id="357466"/>
    <lineage>
        <taxon>Eukaryota</taxon>
        <taxon>Viridiplantae</taxon>
        <taxon>Streptophyta</taxon>
        <taxon>Embryophyta</taxon>
        <taxon>Tracheophyta</taxon>
        <taxon>Spermatophyta</taxon>
        <taxon>Magnoliopsida</taxon>
        <taxon>Ranunculales</taxon>
        <taxon>Papaveraceae</taxon>
        <taxon>Papaveroideae</taxon>
        <taxon>Papaver</taxon>
    </lineage>
</organism>
<evidence type="ECO:0000313" key="2">
    <source>
        <dbReference type="Proteomes" id="UP001202328"/>
    </source>
</evidence>
<keyword evidence="2" id="KW-1185">Reference proteome</keyword>
<comment type="caution">
    <text evidence="1">The sequence shown here is derived from an EMBL/GenBank/DDBJ whole genome shotgun (WGS) entry which is preliminary data.</text>
</comment>